<keyword evidence="2" id="KW-1185">Reference proteome</keyword>
<comment type="caution">
    <text evidence="1">The sequence shown here is derived from an EMBL/GenBank/DDBJ whole genome shotgun (WGS) entry which is preliminary data.</text>
</comment>
<organism evidence="1 2">
    <name type="scientific">Paenibacillus mesotrionivorans</name>
    <dbReference type="NCBI Taxonomy" id="3160968"/>
    <lineage>
        <taxon>Bacteria</taxon>
        <taxon>Bacillati</taxon>
        <taxon>Bacillota</taxon>
        <taxon>Bacilli</taxon>
        <taxon>Bacillales</taxon>
        <taxon>Paenibacillaceae</taxon>
        <taxon>Paenibacillus</taxon>
    </lineage>
</organism>
<gene>
    <name evidence="1" type="ORF">ACI1P1_23170</name>
</gene>
<name>A0ACC7P3A0_9BACL</name>
<reference evidence="1" key="1">
    <citation type="submission" date="2024-12" db="EMBL/GenBank/DDBJ databases">
        <authorList>
            <person name="Wu N."/>
        </authorList>
    </citation>
    <scope>NUCLEOTIDE SEQUENCE</scope>
    <source>
        <strain evidence="1">P15</strain>
    </source>
</reference>
<dbReference type="EMBL" id="JBJURJ010000017">
    <property type="protein sequence ID" value="MFM9331200.1"/>
    <property type="molecule type" value="Genomic_DNA"/>
</dbReference>
<proteinExistence type="predicted"/>
<sequence>MKWERKDFFMLLIGLIPTIVALINYNKLPLRMGTHFNSYNEVDGYMDRPAAIAMLLFLGLGLPLILKVARRVDPKSENYTKFEGVYELLRWAMTVFMLIVGMFLVVYNLGYRLNVKMVTSPLVGLLFMILGNFMGKIRYNYTMGIRTPWTLSNETVWRKTHRMAGPMWMAAGAVMILGAFLPGSWSLPVTLTCVGVVVLVPTAYSYWLHRRLKA</sequence>
<protein>
    <submittedName>
        <fullName evidence="1">SdpI family protein</fullName>
    </submittedName>
</protein>
<accession>A0ACC7P3A0</accession>
<evidence type="ECO:0000313" key="2">
    <source>
        <dbReference type="Proteomes" id="UP001631969"/>
    </source>
</evidence>
<evidence type="ECO:0000313" key="1">
    <source>
        <dbReference type="EMBL" id="MFM9331200.1"/>
    </source>
</evidence>
<dbReference type="Proteomes" id="UP001631969">
    <property type="component" value="Unassembled WGS sequence"/>
</dbReference>